<sequence>MSMKTGQTIRALPADVAAKIKSSTSITDLHGVVLELAKNSLDAGAQIISISVDFKRGGCIVEDDGLGILPEEFEPHGGLGKPHHTSKFGITDMYGHRGLYLSSLASLSLLTVTSRHKKHASTNSIVFHHARPVARLTPALKGQHLQLRDHGTRVTVNNLFGNMPVRVRNRALVFEKAEAVEKEWETMKHILVSLMLANGQISKLTLSDMTRQKSVTLHANGPIDTVDLARVGTILAQSGYMEPRHMDSWQAVSARTTDLKIQAAISTLPSLSKRVQFISLGNDPISSSHPSNILYSEINRLMASSGYGDPARLSDLEISTCTMPGGRRSESLGGMRSRSGLKPIRKWPMFFIRIDTERLGSVQDGDDLSFALTKSFQDIQDVLQSMVLEFLKQQDLKPSEARKRSKVVHRTRSRSGTARTHAKRPESSVMCHRSPSGKEDFAHGLKLPLFERSQSANTDLQYSNWSRIKAAKAPEKAALERKTVNPPVFDTDERPSYSSRGSSLLPLQKCESSQSPHFGAHSGNVESTHKIQGLRTTCAHDKCQEHGHSESTRDKLIPWVDPRTGKTHQINSRTGQTVNLRKIEAGPRSNSFFTTLQRQGRSQGPRTASAPSLWVENMLDSWDNPVFPRSEARVPSLNFESDQANITKGSDRCQDNIAILNKTHVARFKGKLGREALKMATTVAQVDRKFILAKLNPCKSTLPGHSDSRGVLVLIDQHAADERCRVEQLYEDMFISGDFVSRLDQVQTVEIDPIVLRVSASELALLRRCSKFWASWGITYSMATDGAPEGVIHIKTLPTLIAERCRLEPELLVDILRREIWLWETEERQAGMGRPANNSRPECNTFLGGGDTDSKHSWVQKLKGCPQGILDLLNSRACRGAIMFNDPLAINECEALVARLSRCAFPFQCAHGRPSMIPILDMRAQSGVEASLPVSDVIGSIDIEDDQRDTDFLDAFRRRYEK</sequence>
<dbReference type="PANTHER" id="PTHR10073:SF47">
    <property type="entry name" value="DNA MISMATCH REPAIR PROTEIN MLH3"/>
    <property type="match status" value="1"/>
</dbReference>
<evidence type="ECO:0000313" key="4">
    <source>
        <dbReference type="EMBL" id="EPS31156.1"/>
    </source>
</evidence>
<dbReference type="eggNOG" id="KOG1977">
    <property type="taxonomic scope" value="Eukaryota"/>
</dbReference>
<organism evidence="4 5">
    <name type="scientific">Penicillium oxalicum (strain 114-2 / CGMCC 5302)</name>
    <name type="common">Penicillium decumbens</name>
    <dbReference type="NCBI Taxonomy" id="933388"/>
    <lineage>
        <taxon>Eukaryota</taxon>
        <taxon>Fungi</taxon>
        <taxon>Dikarya</taxon>
        <taxon>Ascomycota</taxon>
        <taxon>Pezizomycotina</taxon>
        <taxon>Eurotiomycetes</taxon>
        <taxon>Eurotiomycetidae</taxon>
        <taxon>Eurotiales</taxon>
        <taxon>Aspergillaceae</taxon>
        <taxon>Penicillium</taxon>
    </lineage>
</organism>
<dbReference type="GO" id="GO:0006298">
    <property type="term" value="P:mismatch repair"/>
    <property type="evidence" value="ECO:0007669"/>
    <property type="project" value="InterPro"/>
</dbReference>
<accession>S7ZR66</accession>
<proteinExistence type="inferred from homology"/>
<dbReference type="SMART" id="SM00853">
    <property type="entry name" value="MutL_C"/>
    <property type="match status" value="1"/>
</dbReference>
<dbReference type="InterPro" id="IPR038973">
    <property type="entry name" value="MutL/Mlh/Pms-like"/>
</dbReference>
<name>S7ZR66_PENO1</name>
<protein>
    <recommendedName>
        <fullName evidence="3">MutL C-terminal dimerisation domain-containing protein</fullName>
    </recommendedName>
</protein>
<dbReference type="SUPFAM" id="SSF55874">
    <property type="entry name" value="ATPase domain of HSP90 chaperone/DNA topoisomerase II/histidine kinase"/>
    <property type="match status" value="1"/>
</dbReference>
<gene>
    <name evidence="4" type="ORF">PDE_06111</name>
</gene>
<dbReference type="Gene3D" id="3.30.1540.20">
    <property type="entry name" value="MutL, C-terminal domain, dimerisation subdomain"/>
    <property type="match status" value="1"/>
</dbReference>
<dbReference type="PANTHER" id="PTHR10073">
    <property type="entry name" value="DNA MISMATCH REPAIR PROTEIN MLH, PMS, MUTL"/>
    <property type="match status" value="1"/>
</dbReference>
<dbReference type="GO" id="GO:0032300">
    <property type="term" value="C:mismatch repair complex"/>
    <property type="evidence" value="ECO:0007669"/>
    <property type="project" value="InterPro"/>
</dbReference>
<evidence type="ECO:0000259" key="3">
    <source>
        <dbReference type="SMART" id="SM00853"/>
    </source>
</evidence>
<evidence type="ECO:0000256" key="2">
    <source>
        <dbReference type="SAM" id="MobiDB-lite"/>
    </source>
</evidence>
<dbReference type="eggNOG" id="KOG1978">
    <property type="taxonomic scope" value="Eukaryota"/>
</dbReference>
<dbReference type="Pfam" id="PF13589">
    <property type="entry name" value="HATPase_c_3"/>
    <property type="match status" value="1"/>
</dbReference>
<keyword evidence="5" id="KW-1185">Reference proteome</keyword>
<dbReference type="InterPro" id="IPR037198">
    <property type="entry name" value="MutL_C_sf"/>
</dbReference>
<dbReference type="EMBL" id="KB644413">
    <property type="protein sequence ID" value="EPS31156.1"/>
    <property type="molecule type" value="Genomic_DNA"/>
</dbReference>
<comment type="similarity">
    <text evidence="1">Belongs to the DNA mismatch repair MutL/HexB family.</text>
</comment>
<dbReference type="GO" id="GO:0016887">
    <property type="term" value="F:ATP hydrolysis activity"/>
    <property type="evidence" value="ECO:0007669"/>
    <property type="project" value="InterPro"/>
</dbReference>
<dbReference type="HOGENOM" id="CLU_005415_0_0_1"/>
<feature type="compositionally biased region" description="Basic residues" evidence="2">
    <location>
        <begin position="403"/>
        <end position="413"/>
    </location>
</feature>
<dbReference type="AlphaFoldDB" id="S7ZR66"/>
<dbReference type="PhylomeDB" id="S7ZR66"/>
<dbReference type="Gene3D" id="3.30.565.10">
    <property type="entry name" value="Histidine kinase-like ATPase, C-terminal domain"/>
    <property type="match status" value="1"/>
</dbReference>
<dbReference type="GO" id="GO:0140664">
    <property type="term" value="F:ATP-dependent DNA damage sensor activity"/>
    <property type="evidence" value="ECO:0007669"/>
    <property type="project" value="InterPro"/>
</dbReference>
<evidence type="ECO:0000313" key="5">
    <source>
        <dbReference type="Proteomes" id="UP000019376"/>
    </source>
</evidence>
<dbReference type="InterPro" id="IPR042120">
    <property type="entry name" value="MutL_C_dimsub"/>
</dbReference>
<dbReference type="STRING" id="933388.S7ZR66"/>
<evidence type="ECO:0000256" key="1">
    <source>
        <dbReference type="ARBA" id="ARBA00006082"/>
    </source>
</evidence>
<dbReference type="GO" id="GO:0005524">
    <property type="term" value="F:ATP binding"/>
    <property type="evidence" value="ECO:0007669"/>
    <property type="project" value="InterPro"/>
</dbReference>
<feature type="domain" description="MutL C-terminal dimerisation" evidence="3">
    <location>
        <begin position="682"/>
        <end position="888"/>
    </location>
</feature>
<dbReference type="SUPFAM" id="SSF118116">
    <property type="entry name" value="DNA mismatch repair protein MutL"/>
    <property type="match status" value="2"/>
</dbReference>
<dbReference type="Proteomes" id="UP000019376">
    <property type="component" value="Unassembled WGS sequence"/>
</dbReference>
<dbReference type="InterPro" id="IPR036890">
    <property type="entry name" value="HATPase_C_sf"/>
</dbReference>
<reference evidence="4 5" key="1">
    <citation type="journal article" date="2013" name="PLoS ONE">
        <title>Genomic and secretomic analyses reveal unique features of the lignocellulolytic enzyme system of Penicillium decumbens.</title>
        <authorList>
            <person name="Liu G."/>
            <person name="Zhang L."/>
            <person name="Wei X."/>
            <person name="Zou G."/>
            <person name="Qin Y."/>
            <person name="Ma L."/>
            <person name="Li J."/>
            <person name="Zheng H."/>
            <person name="Wang S."/>
            <person name="Wang C."/>
            <person name="Xun L."/>
            <person name="Zhao G.-P."/>
            <person name="Zhou Z."/>
            <person name="Qu Y."/>
        </authorList>
    </citation>
    <scope>NUCLEOTIDE SEQUENCE [LARGE SCALE GENOMIC DNA]</scope>
    <source>
        <strain evidence="5">114-2 / CGMCC 5302</strain>
    </source>
</reference>
<dbReference type="OrthoDB" id="429932at2759"/>
<feature type="region of interest" description="Disordered" evidence="2">
    <location>
        <begin position="401"/>
        <end position="437"/>
    </location>
</feature>
<dbReference type="InterPro" id="IPR014790">
    <property type="entry name" value="MutL_C"/>
</dbReference>